<reference evidence="7 8" key="1">
    <citation type="journal article" date="2018" name="Appl. Microbiol. Biotechnol.">
        <title>Co-cultivation of the strictly anaerobic methanogen Methanosarcina barkeri with aerobic methanotrophs in an oxygen-limited membrane bioreactor.</title>
        <authorList>
            <person name="In 't Zandt M.H."/>
            <person name="van den Bosch T.J.M."/>
            <person name="Rijkers R."/>
            <person name="van Kessel M.A.H.J."/>
            <person name="Jetten M.S.M."/>
            <person name="Welte C.U."/>
        </authorList>
    </citation>
    <scope>NUCLEOTIDE SEQUENCE [LARGE SCALE GENOMIC DNA]</scope>
    <source>
        <strain evidence="7 8">DSM 17706</strain>
    </source>
</reference>
<dbReference type="PROSITE" id="PS50937">
    <property type="entry name" value="HTH_MERR_2"/>
    <property type="match status" value="1"/>
</dbReference>
<evidence type="ECO:0000256" key="3">
    <source>
        <dbReference type="ARBA" id="ARBA00023125"/>
    </source>
</evidence>
<dbReference type="PRINTS" id="PR00040">
    <property type="entry name" value="HTHMERR"/>
</dbReference>
<dbReference type="CDD" id="cd01282">
    <property type="entry name" value="HTH_MerR-like_sg3"/>
    <property type="match status" value="1"/>
</dbReference>
<dbReference type="OrthoDB" id="9802944at2"/>
<name>A0A2U1SUF7_METSR</name>
<comment type="caution">
    <text evidence="7">The sequence shown here is derived from an EMBL/GenBank/DDBJ whole genome shotgun (WGS) entry which is preliminary data.</text>
</comment>
<dbReference type="PANTHER" id="PTHR30204">
    <property type="entry name" value="REDOX-CYCLING DRUG-SENSING TRANSCRIPTIONAL ACTIVATOR SOXR"/>
    <property type="match status" value="1"/>
</dbReference>
<evidence type="ECO:0000313" key="7">
    <source>
        <dbReference type="EMBL" id="PWB95253.1"/>
    </source>
</evidence>
<dbReference type="EMBL" id="PUIV01000003">
    <property type="protein sequence ID" value="PWB95253.1"/>
    <property type="molecule type" value="Genomic_DNA"/>
</dbReference>
<organism evidence="7 8">
    <name type="scientific">Methylosinus sporium</name>
    <dbReference type="NCBI Taxonomy" id="428"/>
    <lineage>
        <taxon>Bacteria</taxon>
        <taxon>Pseudomonadati</taxon>
        <taxon>Pseudomonadota</taxon>
        <taxon>Alphaproteobacteria</taxon>
        <taxon>Hyphomicrobiales</taxon>
        <taxon>Methylocystaceae</taxon>
        <taxon>Methylosinus</taxon>
    </lineage>
</organism>
<evidence type="ECO:0000259" key="6">
    <source>
        <dbReference type="PROSITE" id="PS50937"/>
    </source>
</evidence>
<evidence type="ECO:0000313" key="8">
    <source>
        <dbReference type="Proteomes" id="UP000245137"/>
    </source>
</evidence>
<keyword evidence="1" id="KW-0678">Repressor</keyword>
<dbReference type="InterPro" id="IPR009061">
    <property type="entry name" value="DNA-bd_dom_put_sf"/>
</dbReference>
<keyword evidence="3" id="KW-0238">DNA-binding</keyword>
<keyword evidence="2" id="KW-0805">Transcription regulation</keyword>
<dbReference type="GO" id="GO:0003677">
    <property type="term" value="F:DNA binding"/>
    <property type="evidence" value="ECO:0007669"/>
    <property type="project" value="UniProtKB-KW"/>
</dbReference>
<feature type="coiled-coil region" evidence="5">
    <location>
        <begin position="83"/>
        <end position="117"/>
    </location>
</feature>
<sequence>MKIGDVAKRTGASVRSIRHYEKVGLIRATREENGYRDFDEADVAFVRRIGRMIRLGFTTDEIATFLNCIVDDPAAVTACPKVAAAHRLKLEAIERQMADLETRRQKLLVTLKAASSQDDINVSESPVHAETNPIALAHPRHPGARRLFRRRG</sequence>
<gene>
    <name evidence="7" type="ORF">C5689_03695</name>
</gene>
<proteinExistence type="predicted"/>
<keyword evidence="8" id="KW-1185">Reference proteome</keyword>
<dbReference type="SUPFAM" id="SSF46955">
    <property type="entry name" value="Putative DNA-binding domain"/>
    <property type="match status" value="1"/>
</dbReference>
<dbReference type="Pfam" id="PF13411">
    <property type="entry name" value="MerR_1"/>
    <property type="match status" value="1"/>
</dbReference>
<accession>A0A2U1SUF7</accession>
<evidence type="ECO:0000256" key="4">
    <source>
        <dbReference type="ARBA" id="ARBA00023163"/>
    </source>
</evidence>
<keyword evidence="4" id="KW-0804">Transcription</keyword>
<dbReference type="GO" id="GO:0003700">
    <property type="term" value="F:DNA-binding transcription factor activity"/>
    <property type="evidence" value="ECO:0007669"/>
    <property type="project" value="InterPro"/>
</dbReference>
<evidence type="ECO:0000256" key="2">
    <source>
        <dbReference type="ARBA" id="ARBA00023015"/>
    </source>
</evidence>
<evidence type="ECO:0000256" key="1">
    <source>
        <dbReference type="ARBA" id="ARBA00022491"/>
    </source>
</evidence>
<protein>
    <submittedName>
        <fullName evidence="7">MerR family transcriptional regulator</fullName>
    </submittedName>
</protein>
<evidence type="ECO:0000256" key="5">
    <source>
        <dbReference type="SAM" id="Coils"/>
    </source>
</evidence>
<dbReference type="SMART" id="SM00422">
    <property type="entry name" value="HTH_MERR"/>
    <property type="match status" value="1"/>
</dbReference>
<dbReference type="Proteomes" id="UP000245137">
    <property type="component" value="Unassembled WGS sequence"/>
</dbReference>
<feature type="domain" description="HTH merR-type" evidence="6">
    <location>
        <begin position="1"/>
        <end position="68"/>
    </location>
</feature>
<dbReference type="Gene3D" id="1.10.1660.10">
    <property type="match status" value="1"/>
</dbReference>
<keyword evidence="5" id="KW-0175">Coiled coil</keyword>
<dbReference type="PANTHER" id="PTHR30204:SF69">
    <property type="entry name" value="MERR-FAMILY TRANSCRIPTIONAL REGULATOR"/>
    <property type="match status" value="1"/>
</dbReference>
<dbReference type="AlphaFoldDB" id="A0A2U1SUF7"/>
<dbReference type="InterPro" id="IPR000551">
    <property type="entry name" value="MerR-type_HTH_dom"/>
</dbReference>
<dbReference type="InterPro" id="IPR047057">
    <property type="entry name" value="MerR_fam"/>
</dbReference>